<dbReference type="InterPro" id="IPR029062">
    <property type="entry name" value="Class_I_gatase-like"/>
</dbReference>
<keyword evidence="3" id="KW-0169">Cobalamin biosynthesis</keyword>
<dbReference type="PROSITE" id="PS51274">
    <property type="entry name" value="GATASE_COBBQ"/>
    <property type="match status" value="1"/>
</dbReference>
<evidence type="ECO:0000256" key="2">
    <source>
        <dbReference type="ARBA" id="ARBA00006205"/>
    </source>
</evidence>
<comment type="pathway">
    <text evidence="1">Cofactor biosynthesis; adenosylcobalamin biosynthesis.</text>
</comment>
<dbReference type="InterPro" id="IPR004484">
    <property type="entry name" value="CbiA/CobB_synth"/>
</dbReference>
<evidence type="ECO:0000259" key="5">
    <source>
        <dbReference type="Pfam" id="PF07685"/>
    </source>
</evidence>
<protein>
    <submittedName>
        <fullName evidence="6">Putative cobyrinic acid a,c-diamide synthase</fullName>
    </submittedName>
</protein>
<dbReference type="AlphaFoldDB" id="D5RU37"/>
<evidence type="ECO:0000313" key="6">
    <source>
        <dbReference type="EMBL" id="EFH09182.1"/>
    </source>
</evidence>
<comment type="caution">
    <text evidence="6">The sequence shown here is derived from an EMBL/GenBank/DDBJ whole genome shotgun (WGS) entry which is preliminary data.</text>
</comment>
<keyword evidence="7" id="KW-1185">Reference proteome</keyword>
<dbReference type="EMBL" id="ADVL01000915">
    <property type="protein sequence ID" value="EFH09182.1"/>
    <property type="molecule type" value="Genomic_DNA"/>
</dbReference>
<name>D5RU37_9PROT</name>
<reference evidence="6 7" key="1">
    <citation type="submission" date="2010-04" db="EMBL/GenBank/DDBJ databases">
        <authorList>
            <person name="Qin X."/>
            <person name="Bachman B."/>
            <person name="Battles P."/>
            <person name="Bell A."/>
            <person name="Bess C."/>
            <person name="Bickham C."/>
            <person name="Chaboub L."/>
            <person name="Chen D."/>
            <person name="Coyle M."/>
            <person name="Deiros D.R."/>
            <person name="Dinh H."/>
            <person name="Forbes L."/>
            <person name="Fowler G."/>
            <person name="Francisco L."/>
            <person name="Fu Q."/>
            <person name="Gubbala S."/>
            <person name="Hale W."/>
            <person name="Han Y."/>
            <person name="Hemphill L."/>
            <person name="Highlander S.K."/>
            <person name="Hirani K."/>
            <person name="Hogues M."/>
            <person name="Jackson L."/>
            <person name="Jakkamsetti A."/>
            <person name="Javaid M."/>
            <person name="Jiang H."/>
            <person name="Korchina V."/>
            <person name="Kovar C."/>
            <person name="Lara F."/>
            <person name="Lee S."/>
            <person name="Mata R."/>
            <person name="Mathew T."/>
            <person name="Moen C."/>
            <person name="Morales K."/>
            <person name="Munidasa M."/>
            <person name="Nazareth L."/>
            <person name="Ngo R."/>
            <person name="Nguyen L."/>
            <person name="Okwuonu G."/>
            <person name="Ongeri F."/>
            <person name="Patil S."/>
            <person name="Petrosino J."/>
            <person name="Pham C."/>
            <person name="Pham P."/>
            <person name="Pu L.-L."/>
            <person name="Puazo M."/>
            <person name="Raj R."/>
            <person name="Reid J."/>
            <person name="Rouhana J."/>
            <person name="Saada N."/>
            <person name="Shang Y."/>
            <person name="Simmons D."/>
            <person name="Thornton R."/>
            <person name="Warren J."/>
            <person name="Weissenberger G."/>
            <person name="Zhang J."/>
            <person name="Zhang L."/>
            <person name="Zhou C."/>
            <person name="Zhu D."/>
            <person name="Muzny D."/>
            <person name="Worley K."/>
            <person name="Gibbs R."/>
        </authorList>
    </citation>
    <scope>NUCLEOTIDE SEQUENCE [LARGE SCALE GENOMIC DNA]</scope>
    <source>
        <strain evidence="6 7">ATCC 49957</strain>
    </source>
</reference>
<dbReference type="PANTHER" id="PTHR43873:SF1">
    <property type="entry name" value="COBYRINATE A,C-DIAMIDE SYNTHASE"/>
    <property type="match status" value="1"/>
</dbReference>
<dbReference type="SUPFAM" id="SSF52317">
    <property type="entry name" value="Class I glutamine amidotransferase-like"/>
    <property type="match status" value="1"/>
</dbReference>
<dbReference type="Gene3D" id="3.40.50.880">
    <property type="match status" value="1"/>
</dbReference>
<feature type="non-terminal residue" evidence="6">
    <location>
        <position position="1"/>
    </location>
</feature>
<gene>
    <name evidence="6" type="primary">cobB3</name>
    <name evidence="6" type="ORF">HMPREF0731_4599</name>
</gene>
<feature type="domain" description="CobB/CobQ-like glutamine amidotransferase" evidence="5">
    <location>
        <begin position="54"/>
        <end position="245"/>
    </location>
</feature>
<comment type="similarity">
    <text evidence="2">Belongs to the CobB/CobQ family. CobQ subfamily.</text>
</comment>
<sequence>LVQAREQGDLPALLDRLADLAEAGLELDAIAAAASPLPALAADAAPPLPPPGQRIAIAQDDAFSFLYPHLLSGWRAAGAELLPFSPLADQAPDDSADACWLPGGYPELQAGRLAAATRFLAGLRRFAGTRPVHGECGGYMLLGEGLEDASGTRHAMAGLLGHATSFARRRMTLGYRAARLLADGPLGRAGTLLRGHEFHYATVSEAGSDAPFATLADAAGQPLGAAGGRRGRVSGSFFHAIATEEEARP</sequence>
<dbReference type="GO" id="GO:0042242">
    <property type="term" value="F:cobyrinic acid a,c-diamide synthase activity"/>
    <property type="evidence" value="ECO:0007669"/>
    <property type="project" value="InterPro"/>
</dbReference>
<dbReference type="GO" id="GO:0009236">
    <property type="term" value="P:cobalamin biosynthetic process"/>
    <property type="evidence" value="ECO:0007669"/>
    <property type="project" value="UniProtKB-KW"/>
</dbReference>
<accession>D5RU37</accession>
<evidence type="ECO:0000313" key="7">
    <source>
        <dbReference type="Proteomes" id="UP000005324"/>
    </source>
</evidence>
<dbReference type="Pfam" id="PF07685">
    <property type="entry name" value="GATase_3"/>
    <property type="match status" value="1"/>
</dbReference>
<dbReference type="PANTHER" id="PTHR43873">
    <property type="entry name" value="COBYRINATE A,C-DIAMIDE SYNTHASE"/>
    <property type="match status" value="1"/>
</dbReference>
<dbReference type="Proteomes" id="UP000005324">
    <property type="component" value="Unassembled WGS sequence"/>
</dbReference>
<keyword evidence="4" id="KW-0315">Glutamine amidotransferase</keyword>
<evidence type="ECO:0000256" key="3">
    <source>
        <dbReference type="ARBA" id="ARBA00022573"/>
    </source>
</evidence>
<dbReference type="HOGENOM" id="CLU_1113388_0_0_5"/>
<dbReference type="InterPro" id="IPR011698">
    <property type="entry name" value="GATase_3"/>
</dbReference>
<organism evidence="6 7">
    <name type="scientific">Pseudoroseomonas cervicalis ATCC 49957</name>
    <dbReference type="NCBI Taxonomy" id="525371"/>
    <lineage>
        <taxon>Bacteria</taxon>
        <taxon>Pseudomonadati</taxon>
        <taxon>Pseudomonadota</taxon>
        <taxon>Alphaproteobacteria</taxon>
        <taxon>Acetobacterales</taxon>
        <taxon>Roseomonadaceae</taxon>
        <taxon>Roseomonas</taxon>
    </lineage>
</organism>
<proteinExistence type="inferred from homology"/>
<evidence type="ECO:0000256" key="4">
    <source>
        <dbReference type="ARBA" id="ARBA00022962"/>
    </source>
</evidence>
<evidence type="ECO:0000256" key="1">
    <source>
        <dbReference type="ARBA" id="ARBA00004953"/>
    </source>
</evidence>